<keyword evidence="10" id="KW-0129">CBS domain</keyword>
<feature type="transmembrane region" description="Helical" evidence="11">
    <location>
        <begin position="160"/>
        <end position="187"/>
    </location>
</feature>
<feature type="transmembrane region" description="Helical" evidence="11">
    <location>
        <begin position="356"/>
        <end position="376"/>
    </location>
</feature>
<evidence type="ECO:0000313" key="13">
    <source>
        <dbReference type="EMBL" id="PSK93391.1"/>
    </source>
</evidence>
<dbReference type="SUPFAM" id="SSF81340">
    <property type="entry name" value="Clc chloride channel"/>
    <property type="match status" value="1"/>
</dbReference>
<feature type="transmembrane region" description="Helical" evidence="11">
    <location>
        <begin position="272"/>
        <end position="291"/>
    </location>
</feature>
<dbReference type="Pfam" id="PF00571">
    <property type="entry name" value="CBS"/>
    <property type="match status" value="1"/>
</dbReference>
<keyword evidence="2" id="KW-0813">Transport</keyword>
<proteinExistence type="predicted"/>
<evidence type="ECO:0000256" key="6">
    <source>
        <dbReference type="ARBA" id="ARBA00023136"/>
    </source>
</evidence>
<dbReference type="InterPro" id="IPR050368">
    <property type="entry name" value="ClC-type_chloride_channel"/>
</dbReference>
<dbReference type="OrthoDB" id="9812438at2"/>
<dbReference type="InterPro" id="IPR046342">
    <property type="entry name" value="CBS_dom_sf"/>
</dbReference>
<dbReference type="AlphaFoldDB" id="A0A2P8D883"/>
<dbReference type="PRINTS" id="PR00762">
    <property type="entry name" value="CLCHANNEL"/>
</dbReference>
<evidence type="ECO:0000256" key="3">
    <source>
        <dbReference type="ARBA" id="ARBA00022692"/>
    </source>
</evidence>
<feature type="domain" description="CBS" evidence="12">
    <location>
        <begin position="535"/>
        <end position="593"/>
    </location>
</feature>
<evidence type="ECO:0000256" key="8">
    <source>
        <dbReference type="ARBA" id="ARBA00023214"/>
    </source>
</evidence>
<keyword evidence="9" id="KW-0407">Ion channel</keyword>
<dbReference type="Pfam" id="PF00654">
    <property type="entry name" value="Voltage_CLC"/>
    <property type="match status" value="1"/>
</dbReference>
<dbReference type="Gene3D" id="3.10.580.10">
    <property type="entry name" value="CBS-domain"/>
    <property type="match status" value="1"/>
</dbReference>
<dbReference type="Proteomes" id="UP000240572">
    <property type="component" value="Unassembled WGS sequence"/>
</dbReference>
<evidence type="ECO:0000256" key="1">
    <source>
        <dbReference type="ARBA" id="ARBA00004141"/>
    </source>
</evidence>
<organism evidence="13 14">
    <name type="scientific">Taibaiella chishuiensis</name>
    <dbReference type="NCBI Taxonomy" id="1434707"/>
    <lineage>
        <taxon>Bacteria</taxon>
        <taxon>Pseudomonadati</taxon>
        <taxon>Bacteroidota</taxon>
        <taxon>Chitinophagia</taxon>
        <taxon>Chitinophagales</taxon>
        <taxon>Chitinophagaceae</taxon>
        <taxon>Taibaiella</taxon>
    </lineage>
</organism>
<dbReference type="RefSeq" id="WP_106522397.1">
    <property type="nucleotide sequence ID" value="NZ_PYGD01000002.1"/>
</dbReference>
<dbReference type="PROSITE" id="PS51371">
    <property type="entry name" value="CBS"/>
    <property type="match status" value="1"/>
</dbReference>
<name>A0A2P8D883_9BACT</name>
<evidence type="ECO:0000256" key="5">
    <source>
        <dbReference type="ARBA" id="ARBA00023065"/>
    </source>
</evidence>
<dbReference type="SUPFAM" id="SSF54631">
    <property type="entry name" value="CBS-domain pair"/>
    <property type="match status" value="1"/>
</dbReference>
<comment type="subcellular location">
    <subcellularLocation>
        <location evidence="1">Membrane</location>
        <topology evidence="1">Multi-pass membrane protein</topology>
    </subcellularLocation>
</comment>
<keyword evidence="4 11" id="KW-1133">Transmembrane helix</keyword>
<keyword evidence="5" id="KW-0406">Ion transport</keyword>
<evidence type="ECO:0000256" key="2">
    <source>
        <dbReference type="ARBA" id="ARBA00022448"/>
    </source>
</evidence>
<dbReference type="GO" id="GO:0005254">
    <property type="term" value="F:chloride channel activity"/>
    <property type="evidence" value="ECO:0007669"/>
    <property type="project" value="UniProtKB-KW"/>
</dbReference>
<dbReference type="Gene3D" id="1.10.3080.10">
    <property type="entry name" value="Clc chloride channel"/>
    <property type="match status" value="1"/>
</dbReference>
<feature type="transmembrane region" description="Helical" evidence="11">
    <location>
        <begin position="65"/>
        <end position="83"/>
    </location>
</feature>
<dbReference type="PANTHER" id="PTHR43427:SF6">
    <property type="entry name" value="CHLORIDE CHANNEL PROTEIN CLC-E"/>
    <property type="match status" value="1"/>
</dbReference>
<dbReference type="InterPro" id="IPR001807">
    <property type="entry name" value="ClC"/>
</dbReference>
<reference evidence="13 14" key="1">
    <citation type="submission" date="2018-03" db="EMBL/GenBank/DDBJ databases">
        <title>Genomic Encyclopedia of Type Strains, Phase III (KMG-III): the genomes of soil and plant-associated and newly described type strains.</title>
        <authorList>
            <person name="Whitman W."/>
        </authorList>
    </citation>
    <scope>NUCLEOTIDE SEQUENCE [LARGE SCALE GENOMIC DNA]</scope>
    <source>
        <strain evidence="13 14">CGMCC 1.12700</strain>
    </source>
</reference>
<feature type="transmembrane region" description="Helical" evidence="11">
    <location>
        <begin position="412"/>
        <end position="429"/>
    </location>
</feature>
<feature type="transmembrane region" description="Helical" evidence="11">
    <location>
        <begin position="25"/>
        <end position="45"/>
    </location>
</feature>
<dbReference type="CDD" id="cd00400">
    <property type="entry name" value="Voltage_gated_ClC"/>
    <property type="match status" value="1"/>
</dbReference>
<feature type="transmembrane region" description="Helical" evidence="11">
    <location>
        <begin position="199"/>
        <end position="217"/>
    </location>
</feature>
<feature type="transmembrane region" description="Helical" evidence="11">
    <location>
        <begin position="229"/>
        <end position="252"/>
    </location>
</feature>
<evidence type="ECO:0000256" key="4">
    <source>
        <dbReference type="ARBA" id="ARBA00022989"/>
    </source>
</evidence>
<evidence type="ECO:0000256" key="11">
    <source>
        <dbReference type="SAM" id="Phobius"/>
    </source>
</evidence>
<keyword evidence="8" id="KW-0868">Chloride</keyword>
<evidence type="ECO:0000256" key="9">
    <source>
        <dbReference type="ARBA" id="ARBA00023303"/>
    </source>
</evidence>
<feature type="transmembrane region" description="Helical" evidence="11">
    <location>
        <begin position="322"/>
        <end position="344"/>
    </location>
</feature>
<dbReference type="GO" id="GO:0034707">
    <property type="term" value="C:chloride channel complex"/>
    <property type="evidence" value="ECO:0007669"/>
    <property type="project" value="UniProtKB-KW"/>
</dbReference>
<evidence type="ECO:0000313" key="14">
    <source>
        <dbReference type="Proteomes" id="UP000240572"/>
    </source>
</evidence>
<dbReference type="EMBL" id="PYGD01000002">
    <property type="protein sequence ID" value="PSK93391.1"/>
    <property type="molecule type" value="Genomic_DNA"/>
</dbReference>
<feature type="transmembrane region" description="Helical" evidence="11">
    <location>
        <begin position="383"/>
        <end position="406"/>
    </location>
</feature>
<dbReference type="InterPro" id="IPR000644">
    <property type="entry name" value="CBS_dom"/>
</dbReference>
<keyword evidence="3 11" id="KW-0812">Transmembrane</keyword>
<sequence length="596" mass="66041">MNAKTVALIEQFNLWRKQRISKANFLIIAAFVVGILGGLAAALLKQLTHLIEEFLQNGLQWKYKYYLYLFFPLIGIFLTVLYIKTFIRKRKFKHGLTPLMVDISRNSGRVDFHNIYSQIISSALTTGFGGSVGLEAPIVTSGSAIGSNIGRFFGLNYREVTLLLACGAGAGIAGAFNSPIAGMVFAIEILLPTFSIPAFIPLLIAVATASVVARVLYAKPLFFLVTEGWQMQALVFYTIMALLVGAFSIYFFKLNFYVQRQFSKIKNTYNKVWIGGIMIGLFIALLPALYGEGYITIQQLMNGKYESLLANSFFSDFKDNPWILLGFATLTLFGKSLASLLTIYSGGNGGTFGPSLVMGAFIGFIFAHTINQFGWIQLNTTNFIVAGMAAALSGIMHAPLTGIFLIAEITGGYELMVPLMIVSAIAYFINKGTLQHSIYTKSLAESGDLATPEFKDRAILRRIKLKYLIEDDFIILKPEDTPSERSYDIIHTQRNIFPVVAKDGLLLGVINSEELLEILINKDSEQSATPVEELMHPLTDTVTIDANALEVMRDMENQNIPIYPVVDADNRYKGFVSKAGILNKYRALLKRDSDYL</sequence>
<dbReference type="CDD" id="cd02205">
    <property type="entry name" value="CBS_pair_SF"/>
    <property type="match status" value="1"/>
</dbReference>
<keyword evidence="6 11" id="KW-0472">Membrane</keyword>
<accession>A0A2P8D883</accession>
<evidence type="ECO:0000256" key="7">
    <source>
        <dbReference type="ARBA" id="ARBA00023173"/>
    </source>
</evidence>
<evidence type="ECO:0000259" key="12">
    <source>
        <dbReference type="PROSITE" id="PS51371"/>
    </source>
</evidence>
<keyword evidence="14" id="KW-1185">Reference proteome</keyword>
<dbReference type="PANTHER" id="PTHR43427">
    <property type="entry name" value="CHLORIDE CHANNEL PROTEIN CLC-E"/>
    <property type="match status" value="1"/>
</dbReference>
<gene>
    <name evidence="13" type="ORF">B0I18_102361</name>
</gene>
<protein>
    <submittedName>
        <fullName evidence="13">CIC family chloride channel protein</fullName>
    </submittedName>
</protein>
<evidence type="ECO:0000256" key="10">
    <source>
        <dbReference type="PROSITE-ProRule" id="PRU00703"/>
    </source>
</evidence>
<keyword evidence="7" id="KW-0869">Chloride channel</keyword>
<dbReference type="InterPro" id="IPR014743">
    <property type="entry name" value="Cl-channel_core"/>
</dbReference>
<comment type="caution">
    <text evidence="13">The sequence shown here is derived from an EMBL/GenBank/DDBJ whole genome shotgun (WGS) entry which is preliminary data.</text>
</comment>